<dbReference type="Proteomes" id="UP000054166">
    <property type="component" value="Unassembled WGS sequence"/>
</dbReference>
<dbReference type="InParanoid" id="A0A0C3GAJ7"/>
<dbReference type="HOGENOM" id="CLU_3088016_0_0_1"/>
<organism evidence="1 2">
    <name type="scientific">Piloderma croceum (strain F 1598)</name>
    <dbReference type="NCBI Taxonomy" id="765440"/>
    <lineage>
        <taxon>Eukaryota</taxon>
        <taxon>Fungi</taxon>
        <taxon>Dikarya</taxon>
        <taxon>Basidiomycota</taxon>
        <taxon>Agaricomycotina</taxon>
        <taxon>Agaricomycetes</taxon>
        <taxon>Agaricomycetidae</taxon>
        <taxon>Atheliales</taxon>
        <taxon>Atheliaceae</taxon>
        <taxon>Piloderma</taxon>
    </lineage>
</organism>
<reference evidence="2" key="2">
    <citation type="submission" date="2015-01" db="EMBL/GenBank/DDBJ databases">
        <title>Evolutionary Origins and Diversification of the Mycorrhizal Mutualists.</title>
        <authorList>
            <consortium name="DOE Joint Genome Institute"/>
            <consortium name="Mycorrhizal Genomics Consortium"/>
            <person name="Kohler A."/>
            <person name="Kuo A."/>
            <person name="Nagy L.G."/>
            <person name="Floudas D."/>
            <person name="Copeland A."/>
            <person name="Barry K.W."/>
            <person name="Cichocki N."/>
            <person name="Veneault-Fourrey C."/>
            <person name="LaButti K."/>
            <person name="Lindquist E.A."/>
            <person name="Lipzen A."/>
            <person name="Lundell T."/>
            <person name="Morin E."/>
            <person name="Murat C."/>
            <person name="Riley R."/>
            <person name="Ohm R."/>
            <person name="Sun H."/>
            <person name="Tunlid A."/>
            <person name="Henrissat B."/>
            <person name="Grigoriev I.V."/>
            <person name="Hibbett D.S."/>
            <person name="Martin F."/>
        </authorList>
    </citation>
    <scope>NUCLEOTIDE SEQUENCE [LARGE SCALE GENOMIC DNA]</scope>
    <source>
        <strain evidence="2">F 1598</strain>
    </source>
</reference>
<keyword evidence="2" id="KW-1185">Reference proteome</keyword>
<protein>
    <submittedName>
        <fullName evidence="1">Uncharacterized protein</fullName>
    </submittedName>
</protein>
<evidence type="ECO:0000313" key="1">
    <source>
        <dbReference type="EMBL" id="KIM88769.1"/>
    </source>
</evidence>
<gene>
    <name evidence="1" type="ORF">PILCRDRAFT_813744</name>
</gene>
<evidence type="ECO:0000313" key="2">
    <source>
        <dbReference type="Proteomes" id="UP000054166"/>
    </source>
</evidence>
<accession>A0A0C3GAJ7</accession>
<dbReference type="AlphaFoldDB" id="A0A0C3GAJ7"/>
<sequence>MNNGSESPVYCVTMSYFLICDVQSQEQHHLSGCVEPAEVAAPVVGFETQNLF</sequence>
<dbReference type="EMBL" id="KN832976">
    <property type="protein sequence ID" value="KIM88769.1"/>
    <property type="molecule type" value="Genomic_DNA"/>
</dbReference>
<proteinExistence type="predicted"/>
<name>A0A0C3GAJ7_PILCF</name>
<reference evidence="1 2" key="1">
    <citation type="submission" date="2014-04" db="EMBL/GenBank/DDBJ databases">
        <authorList>
            <consortium name="DOE Joint Genome Institute"/>
            <person name="Kuo A."/>
            <person name="Tarkka M."/>
            <person name="Buscot F."/>
            <person name="Kohler A."/>
            <person name="Nagy L.G."/>
            <person name="Floudas D."/>
            <person name="Copeland A."/>
            <person name="Barry K.W."/>
            <person name="Cichocki N."/>
            <person name="Veneault-Fourrey C."/>
            <person name="LaButti K."/>
            <person name="Lindquist E.A."/>
            <person name="Lipzen A."/>
            <person name="Lundell T."/>
            <person name="Morin E."/>
            <person name="Murat C."/>
            <person name="Sun H."/>
            <person name="Tunlid A."/>
            <person name="Henrissat B."/>
            <person name="Grigoriev I.V."/>
            <person name="Hibbett D.S."/>
            <person name="Martin F."/>
            <person name="Nordberg H.P."/>
            <person name="Cantor M.N."/>
            <person name="Hua S.X."/>
        </authorList>
    </citation>
    <scope>NUCLEOTIDE SEQUENCE [LARGE SCALE GENOMIC DNA]</scope>
    <source>
        <strain evidence="1 2">F 1598</strain>
    </source>
</reference>